<name>A0A1X7K5F4_9BACT</name>
<evidence type="ECO:0000313" key="2">
    <source>
        <dbReference type="EMBL" id="SMG36178.1"/>
    </source>
</evidence>
<keyword evidence="3" id="KW-1185">Reference proteome</keyword>
<feature type="domain" description="Polysaccharide pyruvyl transferase" evidence="1">
    <location>
        <begin position="16"/>
        <end position="169"/>
    </location>
</feature>
<accession>A0A1X7K5F4</accession>
<reference evidence="3" key="1">
    <citation type="submission" date="2017-04" db="EMBL/GenBank/DDBJ databases">
        <authorList>
            <person name="Varghese N."/>
            <person name="Submissions S."/>
        </authorList>
    </citation>
    <scope>NUCLEOTIDE SEQUENCE [LARGE SCALE GENOMIC DNA]</scope>
    <source>
        <strain evidence="3">USBA 82</strain>
    </source>
</reference>
<protein>
    <submittedName>
        <fullName evidence="2">Polysaccharide pyruvyl transferase CsaB</fullName>
    </submittedName>
</protein>
<dbReference type="NCBIfam" id="TIGR03609">
    <property type="entry name" value="S_layer_CsaB"/>
    <property type="match status" value="1"/>
</dbReference>
<dbReference type="GO" id="GO:0016740">
    <property type="term" value="F:transferase activity"/>
    <property type="evidence" value="ECO:0007669"/>
    <property type="project" value="UniProtKB-KW"/>
</dbReference>
<dbReference type="InterPro" id="IPR019896">
    <property type="entry name" value="Polysacch_pyruvyl_Trfase_CsaB"/>
</dbReference>
<dbReference type="AlphaFoldDB" id="A0A1X7K5F4"/>
<dbReference type="STRING" id="561720.SAMN06275492_12126"/>
<dbReference type="InterPro" id="IPR007345">
    <property type="entry name" value="Polysacch_pyruvyl_Trfase"/>
</dbReference>
<gene>
    <name evidence="2" type="ORF">SAMN06275492_12126</name>
</gene>
<keyword evidence="2" id="KW-0808">Transferase</keyword>
<dbReference type="Pfam" id="PF04230">
    <property type="entry name" value="PS_pyruv_trans"/>
    <property type="match status" value="1"/>
</dbReference>
<dbReference type="EMBL" id="FXBB01000021">
    <property type="protein sequence ID" value="SMG36178.1"/>
    <property type="molecule type" value="Genomic_DNA"/>
</dbReference>
<proteinExistence type="predicted"/>
<dbReference type="Proteomes" id="UP000193355">
    <property type="component" value="Unassembled WGS sequence"/>
</dbReference>
<organism evidence="2 3">
    <name type="scientific">Dethiosulfovibrio salsuginis</name>
    <dbReference type="NCBI Taxonomy" id="561720"/>
    <lineage>
        <taxon>Bacteria</taxon>
        <taxon>Thermotogati</taxon>
        <taxon>Synergistota</taxon>
        <taxon>Synergistia</taxon>
        <taxon>Synergistales</taxon>
        <taxon>Dethiosulfovibrionaceae</taxon>
        <taxon>Dethiosulfovibrio</taxon>
    </lineage>
</organism>
<sequence>MSHFSAVLCGFYGMKNLGDELLLQGMIDLFASVGVGRDRLAVLSGDPDHTSRTYGVRSVSRWSPKDIWELCRSSQSLVLGGGGLFQDSTSVRSVSYYSGVMALARMAGCVTWVYGNSLGPLSSFAGRSMARLALKGVRSLALRDRSSMALANRLGLKAVMCPDPVTALSLERAYGDRVLVNLRPWDGRLEIEAARAIGGYLSSRSLTAVGVAMAPEDRDLMEGLVGKGLLDLEDIVLPDGANHPVWRSGGFSVGMRLHFNVLSSLSGIPGVAVPYDPKVRDYGSSVGYGVLGHGGTIEPSGPDFSWLESCKEMSGEVFRSCWKDVIKP</sequence>
<evidence type="ECO:0000313" key="3">
    <source>
        <dbReference type="Proteomes" id="UP000193355"/>
    </source>
</evidence>
<dbReference type="PANTHER" id="PTHR36836">
    <property type="entry name" value="COLANIC ACID BIOSYNTHESIS PROTEIN WCAK"/>
    <property type="match status" value="1"/>
</dbReference>
<evidence type="ECO:0000259" key="1">
    <source>
        <dbReference type="Pfam" id="PF04230"/>
    </source>
</evidence>
<dbReference type="PANTHER" id="PTHR36836:SF1">
    <property type="entry name" value="COLANIC ACID BIOSYNTHESIS PROTEIN WCAK"/>
    <property type="match status" value="1"/>
</dbReference>